<dbReference type="Gene3D" id="1.20.120.1220">
    <property type="match status" value="1"/>
</dbReference>
<evidence type="ECO:0000259" key="2">
    <source>
        <dbReference type="Pfam" id="PF01478"/>
    </source>
</evidence>
<gene>
    <name evidence="3" type="ORF">ROA7745_04327</name>
</gene>
<sequence>MVALPLFLALPIMIAAGFTDLRQLRIPNFLVMLALILFVLTCPLLPLAEIQTRLLAGIVTLAVGFGLFCLGVWGGGDAKLLPALVIFIPGQSLTLFAYILSASILIGTLSIITYRKVGLNGPAEWVGAHASGRFPMGISIAMAGIAHAVALTFFW</sequence>
<reference evidence="3 4" key="1">
    <citation type="submission" date="2017-03" db="EMBL/GenBank/DDBJ databases">
        <authorList>
            <person name="Afonso C.L."/>
            <person name="Miller P.J."/>
            <person name="Scott M.A."/>
            <person name="Spackman E."/>
            <person name="Goraichik I."/>
            <person name="Dimitrov K.M."/>
            <person name="Suarez D.L."/>
            <person name="Swayne D.E."/>
        </authorList>
    </citation>
    <scope>NUCLEOTIDE SEQUENCE [LARGE SCALE GENOMIC DNA]</scope>
    <source>
        <strain evidence="3 4">CECT 7745</strain>
    </source>
</reference>
<keyword evidence="1" id="KW-0472">Membrane</keyword>
<dbReference type="RefSeq" id="WP_085802355.1">
    <property type="nucleotide sequence ID" value="NZ_FWXB01000027.1"/>
</dbReference>
<dbReference type="AlphaFoldDB" id="A0A1X7BY85"/>
<dbReference type="GO" id="GO:0004190">
    <property type="term" value="F:aspartic-type endopeptidase activity"/>
    <property type="evidence" value="ECO:0007669"/>
    <property type="project" value="InterPro"/>
</dbReference>
<dbReference type="Proteomes" id="UP000193224">
    <property type="component" value="Unassembled WGS sequence"/>
</dbReference>
<dbReference type="Pfam" id="PF01478">
    <property type="entry name" value="Peptidase_A24"/>
    <property type="match status" value="1"/>
</dbReference>
<name>A0A1X7BY85_9RHOB</name>
<keyword evidence="4" id="KW-1185">Reference proteome</keyword>
<keyword evidence="1" id="KW-1133">Transmembrane helix</keyword>
<feature type="transmembrane region" description="Helical" evidence="1">
    <location>
        <begin position="134"/>
        <end position="154"/>
    </location>
</feature>
<feature type="domain" description="Prepilin type IV endopeptidase peptidase" evidence="2">
    <location>
        <begin position="8"/>
        <end position="108"/>
    </location>
</feature>
<dbReference type="GO" id="GO:0016020">
    <property type="term" value="C:membrane"/>
    <property type="evidence" value="ECO:0007669"/>
    <property type="project" value="InterPro"/>
</dbReference>
<dbReference type="EMBL" id="FWXB01000027">
    <property type="protein sequence ID" value="SMC14460.1"/>
    <property type="molecule type" value="Genomic_DNA"/>
</dbReference>
<organism evidence="3 4">
    <name type="scientific">Roseovarius aestuarii</name>
    <dbReference type="NCBI Taxonomy" id="475083"/>
    <lineage>
        <taxon>Bacteria</taxon>
        <taxon>Pseudomonadati</taxon>
        <taxon>Pseudomonadota</taxon>
        <taxon>Alphaproteobacteria</taxon>
        <taxon>Rhodobacterales</taxon>
        <taxon>Roseobacteraceae</taxon>
        <taxon>Roseovarius</taxon>
    </lineage>
</organism>
<dbReference type="OrthoDB" id="7866360at2"/>
<proteinExistence type="predicted"/>
<protein>
    <submittedName>
        <fullName evidence="3">Type IV leader peptidase family protein</fullName>
    </submittedName>
</protein>
<dbReference type="InterPro" id="IPR000045">
    <property type="entry name" value="Prepilin_IV_endopep_pep"/>
</dbReference>
<evidence type="ECO:0000313" key="3">
    <source>
        <dbReference type="EMBL" id="SMC14460.1"/>
    </source>
</evidence>
<feature type="transmembrane region" description="Helical" evidence="1">
    <location>
        <begin position="95"/>
        <end position="114"/>
    </location>
</feature>
<evidence type="ECO:0000256" key="1">
    <source>
        <dbReference type="SAM" id="Phobius"/>
    </source>
</evidence>
<accession>A0A1X7BY85</accession>
<evidence type="ECO:0000313" key="4">
    <source>
        <dbReference type="Proteomes" id="UP000193224"/>
    </source>
</evidence>
<feature type="transmembrane region" description="Helical" evidence="1">
    <location>
        <begin position="54"/>
        <end position="75"/>
    </location>
</feature>
<feature type="transmembrane region" description="Helical" evidence="1">
    <location>
        <begin position="25"/>
        <end position="47"/>
    </location>
</feature>
<keyword evidence="1" id="KW-0812">Transmembrane</keyword>